<dbReference type="EMBL" id="AENT01000004">
    <property type="protein sequence ID" value="EFR43242.1"/>
    <property type="molecule type" value="Genomic_DNA"/>
</dbReference>
<keyword evidence="11 12" id="KW-0472">Membrane</keyword>
<dbReference type="Gene3D" id="3.30.2010.10">
    <property type="entry name" value="Metalloproteases ('zincins'), catalytic domain"/>
    <property type="match status" value="1"/>
</dbReference>
<dbReference type="eggNOG" id="COG0501">
    <property type="taxonomic scope" value="Bacteria"/>
</dbReference>
<dbReference type="InterPro" id="IPR001915">
    <property type="entry name" value="Peptidase_M48"/>
</dbReference>
<keyword evidence="6 12" id="KW-0479">Metal-binding</keyword>
<keyword evidence="4 12" id="KW-0645">Protease</keyword>
<evidence type="ECO:0000256" key="5">
    <source>
        <dbReference type="ARBA" id="ARBA00022692"/>
    </source>
</evidence>
<dbReference type="EC" id="3.4.24.-" evidence="12"/>
<keyword evidence="8 12" id="KW-0862">Zinc</keyword>
<name>E4L7I4_9FIRM</name>
<evidence type="ECO:0000256" key="6">
    <source>
        <dbReference type="ARBA" id="ARBA00022723"/>
    </source>
</evidence>
<evidence type="ECO:0000256" key="4">
    <source>
        <dbReference type="ARBA" id="ARBA00022670"/>
    </source>
</evidence>
<evidence type="ECO:0000256" key="1">
    <source>
        <dbReference type="ARBA" id="ARBA00004651"/>
    </source>
</evidence>
<dbReference type="GO" id="GO:0004222">
    <property type="term" value="F:metalloendopeptidase activity"/>
    <property type="evidence" value="ECO:0007669"/>
    <property type="project" value="UniProtKB-UniRule"/>
</dbReference>
<evidence type="ECO:0000313" key="14">
    <source>
        <dbReference type="EMBL" id="EFR43242.1"/>
    </source>
</evidence>
<protein>
    <recommendedName>
        <fullName evidence="12">Protease HtpX homolog</fullName>
        <ecNumber evidence="12">3.4.24.-</ecNumber>
    </recommendedName>
</protein>
<feature type="binding site" evidence="12">
    <location>
        <position position="134"/>
    </location>
    <ligand>
        <name>Zn(2+)</name>
        <dbReference type="ChEBI" id="CHEBI:29105"/>
        <note>catalytic</note>
    </ligand>
</feature>
<dbReference type="PANTHER" id="PTHR43221:SF1">
    <property type="entry name" value="PROTEASE HTPX"/>
    <property type="match status" value="1"/>
</dbReference>
<dbReference type="CDD" id="cd07336">
    <property type="entry name" value="M48B_HtpX_like"/>
    <property type="match status" value="1"/>
</dbReference>
<dbReference type="Proteomes" id="UP000004594">
    <property type="component" value="Unassembled WGS sequence"/>
</dbReference>
<dbReference type="AlphaFoldDB" id="E4L7I4"/>
<feature type="transmembrane region" description="Helical" evidence="12">
    <location>
        <begin position="7"/>
        <end position="24"/>
    </location>
</feature>
<dbReference type="RefSeq" id="WP_007553843.1">
    <property type="nucleotide sequence ID" value="NZ_AENT01000004.1"/>
</dbReference>
<gene>
    <name evidence="12" type="primary">htpX</name>
    <name evidence="14" type="ORF">HMPREF9220_1216</name>
</gene>
<feature type="domain" description="Peptidase M48" evidence="13">
    <location>
        <begin position="67"/>
        <end position="279"/>
    </location>
</feature>
<comment type="caution">
    <text evidence="14">The sequence shown here is derived from an EMBL/GenBank/DDBJ whole genome shotgun (WGS) entry which is preliminary data.</text>
</comment>
<dbReference type="InterPro" id="IPR022919">
    <property type="entry name" value="Pept_M48_protease_HtpX"/>
</dbReference>
<evidence type="ECO:0000256" key="7">
    <source>
        <dbReference type="ARBA" id="ARBA00022801"/>
    </source>
</evidence>
<feature type="active site" evidence="12">
    <location>
        <position position="131"/>
    </location>
</feature>
<dbReference type="GO" id="GO:0005886">
    <property type="term" value="C:plasma membrane"/>
    <property type="evidence" value="ECO:0007669"/>
    <property type="project" value="UniProtKB-SubCell"/>
</dbReference>
<accession>E4L7I4</accession>
<evidence type="ECO:0000256" key="8">
    <source>
        <dbReference type="ARBA" id="ARBA00022833"/>
    </source>
</evidence>
<evidence type="ECO:0000256" key="10">
    <source>
        <dbReference type="ARBA" id="ARBA00023049"/>
    </source>
</evidence>
<comment type="cofactor">
    <cofactor evidence="12">
        <name>Zn(2+)</name>
        <dbReference type="ChEBI" id="CHEBI:29105"/>
    </cofactor>
    <text evidence="12">Binds 1 zinc ion per subunit.</text>
</comment>
<sequence length="287" mass="31409">MNTLKSVMLLVLLSVILIFFGNILGGQDGALVMFLISLGINFIVYWNCDKIALYSYNAKALSESEVPELFELVRQVSTKAQLPMPRIYIIPTSVPNAFATGRNPENAAIAVTEGILQLLDKDEMEGVLSHELSHIKNRDTLVMTLAASIATAIGYLANIAKWSVIFGGSNRERDNGGNAISLLVASVIAPIAAMILQMTLSRSREFLADESGAKICKKPLALASALQKLDDYAHRRVISQSTPAMASLFIINPLSGVRDMARLFSTHPSTEARVEKLYKIAREMRLI</sequence>
<feature type="transmembrane region" description="Helical" evidence="12">
    <location>
        <begin position="30"/>
        <end position="48"/>
    </location>
</feature>
<dbReference type="Pfam" id="PF01435">
    <property type="entry name" value="Peptidase_M48"/>
    <property type="match status" value="1"/>
</dbReference>
<feature type="binding site" evidence="12">
    <location>
        <position position="205"/>
    </location>
    <ligand>
        <name>Zn(2+)</name>
        <dbReference type="ChEBI" id="CHEBI:29105"/>
        <note>catalytic</note>
    </ligand>
</feature>
<feature type="binding site" evidence="12">
    <location>
        <position position="130"/>
    </location>
    <ligand>
        <name>Zn(2+)</name>
        <dbReference type="ChEBI" id="CHEBI:29105"/>
        <note>catalytic</note>
    </ligand>
</feature>
<comment type="subcellular location">
    <subcellularLocation>
        <location evidence="1 12">Cell membrane</location>
        <topology evidence="1 12">Multi-pass membrane protein</topology>
    </subcellularLocation>
</comment>
<keyword evidence="7 12" id="KW-0378">Hydrolase</keyword>
<keyword evidence="3 12" id="KW-1003">Cell membrane</keyword>
<evidence type="ECO:0000256" key="3">
    <source>
        <dbReference type="ARBA" id="ARBA00022475"/>
    </source>
</evidence>
<dbReference type="GO" id="GO:0006508">
    <property type="term" value="P:proteolysis"/>
    <property type="evidence" value="ECO:0007669"/>
    <property type="project" value="UniProtKB-KW"/>
</dbReference>
<evidence type="ECO:0000259" key="13">
    <source>
        <dbReference type="Pfam" id="PF01435"/>
    </source>
</evidence>
<keyword evidence="10 12" id="KW-0482">Metalloprotease</keyword>
<feature type="transmembrane region" description="Helical" evidence="12">
    <location>
        <begin position="140"/>
        <end position="159"/>
    </location>
</feature>
<dbReference type="GO" id="GO:0008270">
    <property type="term" value="F:zinc ion binding"/>
    <property type="evidence" value="ECO:0007669"/>
    <property type="project" value="UniProtKB-UniRule"/>
</dbReference>
<dbReference type="InterPro" id="IPR050083">
    <property type="entry name" value="HtpX_protease"/>
</dbReference>
<keyword evidence="5 12" id="KW-0812">Transmembrane</keyword>
<keyword evidence="9 12" id="KW-1133">Transmembrane helix</keyword>
<organism evidence="14 15">
    <name type="scientific">Dialister micraerophilus UPII 345-E</name>
    <dbReference type="NCBI Taxonomy" id="910314"/>
    <lineage>
        <taxon>Bacteria</taxon>
        <taxon>Bacillati</taxon>
        <taxon>Bacillota</taxon>
        <taxon>Negativicutes</taxon>
        <taxon>Veillonellales</taxon>
        <taxon>Veillonellaceae</taxon>
        <taxon>Dialister</taxon>
    </lineage>
</organism>
<comment type="similarity">
    <text evidence="2 12">Belongs to the peptidase M48B family.</text>
</comment>
<dbReference type="OrthoDB" id="15218at2"/>
<evidence type="ECO:0000256" key="12">
    <source>
        <dbReference type="HAMAP-Rule" id="MF_00188"/>
    </source>
</evidence>
<evidence type="ECO:0000256" key="11">
    <source>
        <dbReference type="ARBA" id="ARBA00023136"/>
    </source>
</evidence>
<feature type="transmembrane region" description="Helical" evidence="12">
    <location>
        <begin position="179"/>
        <end position="196"/>
    </location>
</feature>
<evidence type="ECO:0000313" key="15">
    <source>
        <dbReference type="Proteomes" id="UP000004594"/>
    </source>
</evidence>
<proteinExistence type="inferred from homology"/>
<evidence type="ECO:0000256" key="9">
    <source>
        <dbReference type="ARBA" id="ARBA00022989"/>
    </source>
</evidence>
<reference evidence="14 15" key="1">
    <citation type="submission" date="2010-11" db="EMBL/GenBank/DDBJ databases">
        <authorList>
            <person name="Durkin A.S."/>
            <person name="Madupu R."/>
            <person name="Torralba M."/>
            <person name="Gillis M."/>
            <person name="Methe B."/>
            <person name="Sutton G."/>
            <person name="Nelson K.E."/>
        </authorList>
    </citation>
    <scope>NUCLEOTIDE SEQUENCE [LARGE SCALE GENOMIC DNA]</scope>
    <source>
        <strain evidence="14 15">UPII 345-E</strain>
    </source>
</reference>
<dbReference type="PANTHER" id="PTHR43221">
    <property type="entry name" value="PROTEASE HTPX"/>
    <property type="match status" value="1"/>
</dbReference>
<dbReference type="HAMAP" id="MF_00188">
    <property type="entry name" value="Pept_M48_protease_HtpX"/>
    <property type="match status" value="1"/>
</dbReference>
<evidence type="ECO:0000256" key="2">
    <source>
        <dbReference type="ARBA" id="ARBA00009779"/>
    </source>
</evidence>